<feature type="transmembrane region" description="Helical" evidence="1">
    <location>
        <begin position="59"/>
        <end position="77"/>
    </location>
</feature>
<dbReference type="AlphaFoldDB" id="A0A0F9M430"/>
<name>A0A0F9M430_9ZZZZ</name>
<feature type="transmembrane region" description="Helical" evidence="1">
    <location>
        <begin position="173"/>
        <end position="192"/>
    </location>
</feature>
<feature type="transmembrane region" description="Helical" evidence="1">
    <location>
        <begin position="126"/>
        <end position="145"/>
    </location>
</feature>
<feature type="transmembrane region" description="Helical" evidence="1">
    <location>
        <begin position="6"/>
        <end position="25"/>
    </location>
</feature>
<protein>
    <submittedName>
        <fullName evidence="2">Uncharacterized protein</fullName>
    </submittedName>
</protein>
<organism evidence="2">
    <name type="scientific">marine sediment metagenome</name>
    <dbReference type="NCBI Taxonomy" id="412755"/>
    <lineage>
        <taxon>unclassified sequences</taxon>
        <taxon>metagenomes</taxon>
        <taxon>ecological metagenomes</taxon>
    </lineage>
</organism>
<keyword evidence="1" id="KW-0812">Transmembrane</keyword>
<keyword evidence="1" id="KW-1133">Transmembrane helix</keyword>
<evidence type="ECO:0000313" key="2">
    <source>
        <dbReference type="EMBL" id="KKN02150.1"/>
    </source>
</evidence>
<accession>A0A0F9M430</accession>
<feature type="transmembrane region" description="Helical" evidence="1">
    <location>
        <begin position="34"/>
        <end position="53"/>
    </location>
</feature>
<proteinExistence type="predicted"/>
<reference evidence="2" key="1">
    <citation type="journal article" date="2015" name="Nature">
        <title>Complex archaea that bridge the gap between prokaryotes and eukaryotes.</title>
        <authorList>
            <person name="Spang A."/>
            <person name="Saw J.H."/>
            <person name="Jorgensen S.L."/>
            <person name="Zaremba-Niedzwiedzka K."/>
            <person name="Martijn J."/>
            <person name="Lind A.E."/>
            <person name="van Eijk R."/>
            <person name="Schleper C."/>
            <person name="Guy L."/>
            <person name="Ettema T.J."/>
        </authorList>
    </citation>
    <scope>NUCLEOTIDE SEQUENCE</scope>
</reference>
<sequence>MEQNISYYSIFVVLYTVMAISLYFSSRKEYKQNLFILFLFYTITSFSLVILMTNTQITLTLYTIITIISTVVLLTFINRTFYKGRKSPFKIILISAIILRITELIITLVYAGIVTIDIEIYGTLEVIRVISIGCGIILSAVWMFISAKNALKSLSSSKAVEPWVKGRYKLIEFYTICDIVMGILICISSPITSSEINLATLLILVLNMFKISTELLAWVMPKRFKNYLNRGYASNAIIEELSEAEIMEGMR</sequence>
<comment type="caution">
    <text evidence="2">The sequence shown here is derived from an EMBL/GenBank/DDBJ whole genome shotgun (WGS) entry which is preliminary data.</text>
</comment>
<dbReference type="EMBL" id="LAZR01005179">
    <property type="protein sequence ID" value="KKN02150.1"/>
    <property type="molecule type" value="Genomic_DNA"/>
</dbReference>
<gene>
    <name evidence="2" type="ORF">LCGC14_1120570</name>
</gene>
<evidence type="ECO:0000256" key="1">
    <source>
        <dbReference type="SAM" id="Phobius"/>
    </source>
</evidence>
<feature type="transmembrane region" description="Helical" evidence="1">
    <location>
        <begin position="198"/>
        <end position="220"/>
    </location>
</feature>
<keyword evidence="1" id="KW-0472">Membrane</keyword>
<feature type="transmembrane region" description="Helical" evidence="1">
    <location>
        <begin position="89"/>
        <end position="114"/>
    </location>
</feature>